<dbReference type="SUPFAM" id="SSF52794">
    <property type="entry name" value="PTS system IIB component-like"/>
    <property type="match status" value="1"/>
</dbReference>
<name>A0A917MKY1_9MICO</name>
<keyword evidence="3" id="KW-0762">Sugar transport</keyword>
<dbReference type="InterPro" id="IPR036095">
    <property type="entry name" value="PTS_EIIB-like_sf"/>
</dbReference>
<proteinExistence type="predicted"/>
<organism evidence="10 11">
    <name type="scientific">Microbacterium album</name>
    <dbReference type="NCBI Taxonomy" id="2053191"/>
    <lineage>
        <taxon>Bacteria</taxon>
        <taxon>Bacillati</taxon>
        <taxon>Actinomycetota</taxon>
        <taxon>Actinomycetes</taxon>
        <taxon>Micrococcales</taxon>
        <taxon>Microbacteriaceae</taxon>
        <taxon>Microbacterium</taxon>
    </lineage>
</organism>
<dbReference type="InterPro" id="IPR003501">
    <property type="entry name" value="PTS_EIIB_2/3"/>
</dbReference>
<keyword evidence="2" id="KW-0597">Phosphoprotein</keyword>
<evidence type="ECO:0000256" key="2">
    <source>
        <dbReference type="ARBA" id="ARBA00022553"/>
    </source>
</evidence>
<dbReference type="AlphaFoldDB" id="A0A917MKY1"/>
<comment type="caution">
    <text evidence="10">The sequence shown here is derived from an EMBL/GenBank/DDBJ whole genome shotgun (WGS) entry which is preliminary data.</text>
</comment>
<keyword evidence="4" id="KW-0808">Transferase</keyword>
<evidence type="ECO:0000256" key="3">
    <source>
        <dbReference type="ARBA" id="ARBA00022597"/>
    </source>
</evidence>
<dbReference type="PROSITE" id="PS51100">
    <property type="entry name" value="PTS_EIIB_TYPE_3"/>
    <property type="match status" value="1"/>
</dbReference>
<evidence type="ECO:0000313" key="11">
    <source>
        <dbReference type="Proteomes" id="UP000657592"/>
    </source>
</evidence>
<evidence type="ECO:0000256" key="6">
    <source>
        <dbReference type="ARBA" id="ARBA00022777"/>
    </source>
</evidence>
<keyword evidence="1" id="KW-0813">Transport</keyword>
<dbReference type="Pfam" id="PF02302">
    <property type="entry name" value="PTS_IIB"/>
    <property type="match status" value="1"/>
</dbReference>
<feature type="region of interest" description="Disordered" evidence="8">
    <location>
        <begin position="98"/>
        <end position="133"/>
    </location>
</feature>
<dbReference type="Gene3D" id="3.40.50.2300">
    <property type="match status" value="1"/>
</dbReference>
<dbReference type="GO" id="GO:0016301">
    <property type="term" value="F:kinase activity"/>
    <property type="evidence" value="ECO:0007669"/>
    <property type="project" value="UniProtKB-KW"/>
</dbReference>
<dbReference type="GO" id="GO:0008982">
    <property type="term" value="F:protein-N(PI)-phosphohistidine-sugar phosphotransferase activity"/>
    <property type="evidence" value="ECO:0007669"/>
    <property type="project" value="InterPro"/>
</dbReference>
<evidence type="ECO:0000259" key="9">
    <source>
        <dbReference type="PROSITE" id="PS51100"/>
    </source>
</evidence>
<feature type="modified residue" description="Phosphocysteine; by EIIA" evidence="7">
    <location>
        <position position="2"/>
    </location>
</feature>
<evidence type="ECO:0000313" key="10">
    <source>
        <dbReference type="EMBL" id="GGH37362.1"/>
    </source>
</evidence>
<sequence>MCGAGASSTFVALRVRRAAASSGLELSAFAGTEQSLPIDLDSADVVLLGPHLSRSLADVRALAAPRGVAVAQLPDDIFRDLDGHRALALAREAADRAAAHADAPATAGSPEGIPSTTAGSPEGIPSTTTKGTP</sequence>
<evidence type="ECO:0000256" key="8">
    <source>
        <dbReference type="SAM" id="MobiDB-lite"/>
    </source>
</evidence>
<dbReference type="InterPro" id="IPR013012">
    <property type="entry name" value="PTS_EIIB_3"/>
</dbReference>
<keyword evidence="11" id="KW-1185">Reference proteome</keyword>
<feature type="domain" description="PTS EIIB type-3" evidence="9">
    <location>
        <begin position="1"/>
        <end position="100"/>
    </location>
</feature>
<evidence type="ECO:0000256" key="1">
    <source>
        <dbReference type="ARBA" id="ARBA00022448"/>
    </source>
</evidence>
<accession>A0A917MKY1</accession>
<protein>
    <recommendedName>
        <fullName evidence="9">PTS EIIB type-3 domain-containing protein</fullName>
    </recommendedName>
</protein>
<evidence type="ECO:0000256" key="5">
    <source>
        <dbReference type="ARBA" id="ARBA00022683"/>
    </source>
</evidence>
<keyword evidence="5" id="KW-0598">Phosphotransferase system</keyword>
<gene>
    <name evidence="10" type="ORF">GCM10010921_07170</name>
</gene>
<reference evidence="10" key="1">
    <citation type="journal article" date="2014" name="Int. J. Syst. Evol. Microbiol.">
        <title>Complete genome sequence of Corynebacterium casei LMG S-19264T (=DSM 44701T), isolated from a smear-ripened cheese.</title>
        <authorList>
            <consortium name="US DOE Joint Genome Institute (JGI-PGF)"/>
            <person name="Walter F."/>
            <person name="Albersmeier A."/>
            <person name="Kalinowski J."/>
            <person name="Ruckert C."/>
        </authorList>
    </citation>
    <scope>NUCLEOTIDE SEQUENCE</scope>
    <source>
        <strain evidence="10">CGMCC 1.15794</strain>
    </source>
</reference>
<feature type="compositionally biased region" description="Polar residues" evidence="8">
    <location>
        <begin position="114"/>
        <end position="133"/>
    </location>
</feature>
<dbReference type="Proteomes" id="UP000657592">
    <property type="component" value="Unassembled WGS sequence"/>
</dbReference>
<dbReference type="EMBL" id="BMJY01000002">
    <property type="protein sequence ID" value="GGH37362.1"/>
    <property type="molecule type" value="Genomic_DNA"/>
</dbReference>
<dbReference type="GO" id="GO:0009401">
    <property type="term" value="P:phosphoenolpyruvate-dependent sugar phosphotransferase system"/>
    <property type="evidence" value="ECO:0007669"/>
    <property type="project" value="UniProtKB-KW"/>
</dbReference>
<evidence type="ECO:0000256" key="7">
    <source>
        <dbReference type="PROSITE-ProRule" id="PRU00423"/>
    </source>
</evidence>
<evidence type="ECO:0000256" key="4">
    <source>
        <dbReference type="ARBA" id="ARBA00022679"/>
    </source>
</evidence>
<reference evidence="10" key="2">
    <citation type="submission" date="2020-09" db="EMBL/GenBank/DDBJ databases">
        <authorList>
            <person name="Sun Q."/>
            <person name="Zhou Y."/>
        </authorList>
    </citation>
    <scope>NUCLEOTIDE SEQUENCE</scope>
    <source>
        <strain evidence="10">CGMCC 1.15794</strain>
    </source>
</reference>
<keyword evidence="6" id="KW-0418">Kinase</keyword>